<feature type="region of interest" description="Disordered" evidence="1">
    <location>
        <begin position="869"/>
        <end position="888"/>
    </location>
</feature>
<feature type="region of interest" description="Disordered" evidence="1">
    <location>
        <begin position="304"/>
        <end position="485"/>
    </location>
</feature>
<dbReference type="InterPro" id="IPR040148">
    <property type="entry name" value="FMR1"/>
</dbReference>
<dbReference type="CDD" id="cd20476">
    <property type="entry name" value="Tudor_Agenet_FXR2_rpt2"/>
    <property type="match status" value="1"/>
</dbReference>
<feature type="compositionally biased region" description="Pro residues" evidence="1">
    <location>
        <begin position="509"/>
        <end position="522"/>
    </location>
</feature>
<dbReference type="GeneID" id="130706825"/>
<evidence type="ECO:0000313" key="5">
    <source>
        <dbReference type="RefSeq" id="XP_057395453.1"/>
    </source>
</evidence>
<feature type="compositionally biased region" description="Low complexity" evidence="1">
    <location>
        <begin position="468"/>
        <end position="485"/>
    </location>
</feature>
<reference evidence="4 5" key="1">
    <citation type="submission" date="2025-05" db="UniProtKB">
        <authorList>
            <consortium name="RefSeq"/>
        </authorList>
    </citation>
    <scope>IDENTIFICATION</scope>
</reference>
<dbReference type="InterPro" id="IPR047421">
    <property type="entry name" value="Tudor_Agenet_FXR2_rpt1"/>
</dbReference>
<dbReference type="CDD" id="cd20473">
    <property type="entry name" value="Tudor_Agenet_FXR2_rpt1"/>
    <property type="match status" value="1"/>
</dbReference>
<organism evidence="3 4">
    <name type="scientific">Balaenoptera acutorostrata</name>
    <name type="common">Common minke whale</name>
    <name type="synonym">Balaena rostrata</name>
    <dbReference type="NCBI Taxonomy" id="9767"/>
    <lineage>
        <taxon>Eukaryota</taxon>
        <taxon>Metazoa</taxon>
        <taxon>Chordata</taxon>
        <taxon>Craniata</taxon>
        <taxon>Vertebrata</taxon>
        <taxon>Euteleostomi</taxon>
        <taxon>Mammalia</taxon>
        <taxon>Eutheria</taxon>
        <taxon>Laurasiatheria</taxon>
        <taxon>Artiodactyla</taxon>
        <taxon>Whippomorpha</taxon>
        <taxon>Cetacea</taxon>
        <taxon>Mysticeti</taxon>
        <taxon>Balaenopteridae</taxon>
        <taxon>Balaenoptera</taxon>
    </lineage>
</organism>
<dbReference type="RefSeq" id="XP_057395453.1">
    <property type="nucleotide sequence ID" value="XM_057539470.1"/>
</dbReference>
<protein>
    <submittedName>
        <fullName evidence="4 5">Uncharacterized protein SPEM3-like isoform X1</fullName>
    </submittedName>
</protein>
<feature type="domain" description="Agenet-like" evidence="2">
    <location>
        <begin position="14"/>
        <end position="60"/>
    </location>
</feature>
<dbReference type="InterPro" id="IPR040472">
    <property type="entry name" value="FMRP_KH0"/>
</dbReference>
<evidence type="ECO:0000313" key="3">
    <source>
        <dbReference type="Proteomes" id="UP001652580"/>
    </source>
</evidence>
<feature type="region of interest" description="Disordered" evidence="1">
    <location>
        <begin position="983"/>
        <end position="1009"/>
    </location>
</feature>
<feature type="domain" description="Agenet-like" evidence="2">
    <location>
        <begin position="73"/>
        <end position="125"/>
    </location>
</feature>
<feature type="compositionally biased region" description="Polar residues" evidence="1">
    <location>
        <begin position="878"/>
        <end position="888"/>
    </location>
</feature>
<name>A0ABM3T027_BALAC</name>
<feature type="compositionally biased region" description="Polar residues" evidence="1">
    <location>
        <begin position="440"/>
        <end position="449"/>
    </location>
</feature>
<evidence type="ECO:0000256" key="1">
    <source>
        <dbReference type="SAM" id="MobiDB-lite"/>
    </source>
</evidence>
<feature type="compositionally biased region" description="Low complexity" evidence="1">
    <location>
        <begin position="339"/>
        <end position="350"/>
    </location>
</feature>
<dbReference type="PROSITE" id="PS51641">
    <property type="entry name" value="AGENET_LIKE"/>
    <property type="match status" value="2"/>
</dbReference>
<dbReference type="RefSeq" id="XP_057395440.1">
    <property type="nucleotide sequence ID" value="XM_057539457.1"/>
</dbReference>
<accession>A0ABM3T027</accession>
<dbReference type="Pfam" id="PF17904">
    <property type="entry name" value="KH_9"/>
    <property type="match status" value="1"/>
</dbReference>
<dbReference type="InterPro" id="IPR041560">
    <property type="entry name" value="Tudor_FRM1"/>
</dbReference>
<dbReference type="PANTHER" id="PTHR10603:SF3">
    <property type="entry name" value="RNA-BINDING PROTEIN FXR2"/>
    <property type="match status" value="1"/>
</dbReference>
<dbReference type="Gene3D" id="2.30.30.140">
    <property type="match status" value="2"/>
</dbReference>
<dbReference type="Pfam" id="PF18336">
    <property type="entry name" value="Tudor_FRX1"/>
    <property type="match status" value="1"/>
</dbReference>
<evidence type="ECO:0000259" key="2">
    <source>
        <dbReference type="PROSITE" id="PS51641"/>
    </source>
</evidence>
<dbReference type="Proteomes" id="UP001652580">
    <property type="component" value="Unplaced"/>
</dbReference>
<feature type="region of interest" description="Disordered" evidence="1">
    <location>
        <begin position="750"/>
        <end position="844"/>
    </location>
</feature>
<dbReference type="InterPro" id="IPR047420">
    <property type="entry name" value="Tudor_Agenet_FXR2_rpt2"/>
</dbReference>
<dbReference type="PANTHER" id="PTHR10603">
    <property type="entry name" value="FRAGILE X MENTAL RETARDATION SYNDROME-RELATED PROTEIN"/>
    <property type="match status" value="1"/>
</dbReference>
<dbReference type="Pfam" id="PF05641">
    <property type="entry name" value="Agenet"/>
    <property type="match status" value="1"/>
</dbReference>
<sequence>MGGLASGGDVEPGLPVEVRGSNGAFYKGFVKDVHEDSVTIFFENNWQSERQIPFGDVRLPPPADYNKEITEGDEVEVYSRANEQEPCGWWLARVRMMKGDFCVIEYAACDATYNEIVTLERLRPVNPNPLATKGSFFKVTMAVPEDLREACSNENVHKEFKKALGANCIFLNITNRELFILLRRHLKSSLRTLFRHVFPKDKQASCVGSHRMCMRCSVDPKKLRSRVSSRFRHRPSFLLGHPNHLDSWIPDSKDEKASGCCWMPPQCGRAGAPTEAPRGLWKEGVVGAGEAPPVTALKSRATFYSRQETSSKLRRMSKVDVLPGRLPQESKTKTPDYDPAQAPARAQTRPPVQPPAHAPANAQTFASAHPPEHTPPPPQAETCSRGHAHEHTSAQAQAFSPVDPTGHTPAKAQNFSSTHPSEHAPPQAQTCSTFHPPEHTTPQAQTPSPALTPEHSPAQVHGPEHTSAHTPAQAQAQAPSNASAQSLGHTSLCTLTHAHLTYTHANTLVPPPPSAPVPPPTSAPATTPALAPTPAPVPISATTSVPVQVMALTTTPFPSTTPTPILASIPSTLSAFSQGLSSGQVVYDARRVKQNVVHVCPPQNSGYSRKDLGTVCRPQEGHGLVSSGTAEQTLKQCSGDSAKPSTGSILGYLELGNMEWKISNDAKDKFVQSKTFPYCSFHPCSSEKRNTDPQAPVYPKFLVYSKDAAPSQPCFHSPTSAQSSPCAMPPPCTLSLPLVSPRSFVLHQHSNHHKPSALIQPPTFPPTSKSPPSVLSSQGPIPPQLATTSQTPNQPQPPELRESLGLNQGSVLQRTPGPARECRVSRNPGLTPNPGLHKNPLGTDSVQALGPHQTRKLFRSEAVPRKEDAGQHIPWTSVPPSQNSCSPKAQVTYNDLQTFSEVPVLIELQSSSRRAGSQDWVYHAMDTVPPACQNYRQMSTPPKTSWKPYCPGSGTRLGHVVFDARQRQFRAGRDKCEALSPRRLHRETSNNSPETIKVWGYQGTDMHEE</sequence>
<keyword evidence="3" id="KW-1185">Reference proteome</keyword>
<gene>
    <name evidence="4" type="primary">LOC130706825</name>
    <name evidence="5" type="synonym">LOC130706828</name>
</gene>
<proteinExistence type="predicted"/>
<evidence type="ECO:0000313" key="4">
    <source>
        <dbReference type="RefSeq" id="XP_057395440.1"/>
    </source>
</evidence>
<dbReference type="InterPro" id="IPR008395">
    <property type="entry name" value="Agenet-like_dom"/>
</dbReference>
<feature type="region of interest" description="Disordered" evidence="1">
    <location>
        <begin position="505"/>
        <end position="535"/>
    </location>
</feature>